<accession>A0A1Q2HRY6</accession>
<dbReference type="Gene3D" id="3.20.20.80">
    <property type="entry name" value="Glycosidases"/>
    <property type="match status" value="1"/>
</dbReference>
<protein>
    <recommendedName>
        <fullName evidence="3">beta-galactosidase</fullName>
        <ecNumber evidence="3">3.2.1.23</ecNumber>
    </recommendedName>
</protein>
<reference evidence="9" key="1">
    <citation type="submission" date="2017-02" db="EMBL/GenBank/DDBJ databases">
        <title>Comparative genomics and description of representatives of a novel lineage of planctomycetes thriving in anoxic sediments.</title>
        <authorList>
            <person name="Spring S."/>
            <person name="Bunk B."/>
            <person name="Sproer C."/>
            <person name="Klenk H.-P."/>
        </authorList>
    </citation>
    <scope>NUCLEOTIDE SEQUENCE [LARGE SCALE GENOMIC DNA]</scope>
    <source>
        <strain evidence="9">L21-RPul-D3</strain>
    </source>
</reference>
<dbReference type="GO" id="GO:0005990">
    <property type="term" value="P:lactose catabolic process"/>
    <property type="evidence" value="ECO:0007669"/>
    <property type="project" value="TreeGrafter"/>
</dbReference>
<organism evidence="8 9">
    <name type="scientific">Sedimentisphaera cyanobacteriorum</name>
    <dbReference type="NCBI Taxonomy" id="1940790"/>
    <lineage>
        <taxon>Bacteria</taxon>
        <taxon>Pseudomonadati</taxon>
        <taxon>Planctomycetota</taxon>
        <taxon>Phycisphaerae</taxon>
        <taxon>Sedimentisphaerales</taxon>
        <taxon>Sedimentisphaeraceae</taxon>
        <taxon>Sedimentisphaera</taxon>
    </lineage>
</organism>
<feature type="signal peptide" evidence="6">
    <location>
        <begin position="1"/>
        <end position="20"/>
    </location>
</feature>
<evidence type="ECO:0000256" key="5">
    <source>
        <dbReference type="ARBA" id="ARBA00023295"/>
    </source>
</evidence>
<feature type="chain" id="PRO_5012614176" description="beta-galactosidase" evidence="6">
    <location>
        <begin position="21"/>
        <end position="960"/>
    </location>
</feature>
<gene>
    <name evidence="8" type="primary">lacZ_13</name>
    <name evidence="8" type="ORF">L21SP3_01988</name>
</gene>
<keyword evidence="9" id="KW-1185">Reference proteome</keyword>
<name>A0A1Q2HRY6_9BACT</name>
<evidence type="ECO:0000256" key="2">
    <source>
        <dbReference type="ARBA" id="ARBA00007401"/>
    </source>
</evidence>
<evidence type="ECO:0000256" key="6">
    <source>
        <dbReference type="SAM" id="SignalP"/>
    </source>
</evidence>
<dbReference type="SUPFAM" id="SSF51445">
    <property type="entry name" value="(Trans)glycosidases"/>
    <property type="match status" value="1"/>
</dbReference>
<dbReference type="OrthoDB" id="9814867at2"/>
<dbReference type="EC" id="3.2.1.23" evidence="3"/>
<dbReference type="Proteomes" id="UP000188273">
    <property type="component" value="Chromosome"/>
</dbReference>
<evidence type="ECO:0000256" key="1">
    <source>
        <dbReference type="ARBA" id="ARBA00001412"/>
    </source>
</evidence>
<keyword evidence="4 8" id="KW-0378">Hydrolase</keyword>
<dbReference type="GO" id="GO:0004565">
    <property type="term" value="F:beta-galactosidase activity"/>
    <property type="evidence" value="ECO:0007669"/>
    <property type="project" value="UniProtKB-EC"/>
</dbReference>
<comment type="catalytic activity">
    <reaction evidence="1">
        <text>Hydrolysis of terminal non-reducing beta-D-galactose residues in beta-D-galactosides.</text>
        <dbReference type="EC" id="3.2.1.23"/>
    </reaction>
</comment>
<dbReference type="InterPro" id="IPR050347">
    <property type="entry name" value="Bact_Beta-galactosidase"/>
</dbReference>
<dbReference type="RefSeq" id="WP_077541109.1">
    <property type="nucleotide sequence ID" value="NZ_CP019633.1"/>
</dbReference>
<proteinExistence type="inferred from homology"/>
<dbReference type="Gene3D" id="2.60.120.260">
    <property type="entry name" value="Galactose-binding domain-like"/>
    <property type="match status" value="1"/>
</dbReference>
<dbReference type="KEGG" id="pbu:L21SP3_01988"/>
<dbReference type="PANTHER" id="PTHR46323">
    <property type="entry name" value="BETA-GALACTOSIDASE"/>
    <property type="match status" value="1"/>
</dbReference>
<comment type="similarity">
    <text evidence="2">Belongs to the glycosyl hydrolase 2 family.</text>
</comment>
<evidence type="ECO:0000313" key="9">
    <source>
        <dbReference type="Proteomes" id="UP000188273"/>
    </source>
</evidence>
<dbReference type="PANTHER" id="PTHR46323:SF2">
    <property type="entry name" value="BETA-GALACTOSIDASE"/>
    <property type="match status" value="1"/>
</dbReference>
<dbReference type="Pfam" id="PF00703">
    <property type="entry name" value="Glyco_hydro_2"/>
    <property type="match status" value="1"/>
</dbReference>
<evidence type="ECO:0000256" key="4">
    <source>
        <dbReference type="ARBA" id="ARBA00022801"/>
    </source>
</evidence>
<keyword evidence="5 8" id="KW-0326">Glycosidase</keyword>
<keyword evidence="6" id="KW-0732">Signal</keyword>
<dbReference type="InterPro" id="IPR008979">
    <property type="entry name" value="Galactose-bd-like_sf"/>
</dbReference>
<dbReference type="SUPFAM" id="SSF49785">
    <property type="entry name" value="Galactose-binding domain-like"/>
    <property type="match status" value="1"/>
</dbReference>
<dbReference type="GO" id="GO:0009341">
    <property type="term" value="C:beta-galactosidase complex"/>
    <property type="evidence" value="ECO:0007669"/>
    <property type="project" value="TreeGrafter"/>
</dbReference>
<evidence type="ECO:0000259" key="7">
    <source>
        <dbReference type="Pfam" id="PF00703"/>
    </source>
</evidence>
<evidence type="ECO:0000256" key="3">
    <source>
        <dbReference type="ARBA" id="ARBA00012756"/>
    </source>
</evidence>
<dbReference type="AlphaFoldDB" id="A0A1Q2HRY6"/>
<feature type="domain" description="Glycoside hydrolase family 2 immunoglobulin-like beta-sandwich" evidence="7">
    <location>
        <begin position="224"/>
        <end position="331"/>
    </location>
</feature>
<sequence precursor="true">MRLKTFSILTTLLLTSSVLASSIDLSGKWQFKLDPQDEGREQNWFNQSFEGKIHLPGSIQEQGYGEQISLDTDFVWRKSVNFENYPKWPDDPMYEAYSEPGNIVIPYFLNPDRHYMGLAWFKREVDIPESWADKEIFLNLERVHWRSHVWIDSEKLGQFDSLAASHKYNCTKQLSPGRHQITIAVDNRMLYPIGKNSHSITNHTQTPWNGIIGSIELSAKPELRISDLQVYPNVEDKSAKVKLKVSGIEESEYGKLKISASSFNTGKKHKTGQHSFPVNAGSINPEITVSFPMGEEVLLWDEFSPSLYRMKLSLKFESRREITDTVVFGMRKIETEGSSFLVNGRKTFLRGTLECCIFPKTGYPSMDIEYWNKIMAQCKSYGLNHIRFHSWCPPEAAFKAADRAGIYLQPECNIWAGIKRRDSDIAAYIKAEWERILKEYGNHASFTFYGVGNEGWMKAEIMEELMEESKRKDSRRLYTGYANGFNSDNTDYYIGKSVSTGGWQELEELRRFRIRYQCGWPPLPGSSFFTSRKPDTNLDYSTIASLYPKPLIQHETVQRCSYPDVDDIDKFTGSLTPGYLIIARDQLKQSGMLELNDDFVQASGKWQVKQFKEEIEAGLRTKDFGGFQLLDIHDFLGQGTALVGILDGFWDSKGYVSGKEFRKFCSPVVPLLRMEKRVFTTGEKFDAKLEAANFSPNPISSTRLKWEINNESGDMVKSGECQEVDLPVGNGHWAGRVRLDLSSLKAPAKYNICVRIPEAEASNNWDFWVYPENPQIPEAEDFKITNRLDSDNLDYLLEGGKLLLLAKKDYIKGDVKPCFPSIYWNCPWTDGGESDTMGMLCRPEHPVFNDFPTDMHTNWQWWELMNDCEPMILSGLPQDFLPTIQMIDDWHRNRKLGLLFEAQIGKGSVLVCCMDINSELEQRPVARQLKRSIFNYMQSENFAPEKKLSAEQLKTVFNHN</sequence>
<evidence type="ECO:0000313" key="8">
    <source>
        <dbReference type="EMBL" id="AQQ10160.1"/>
    </source>
</evidence>
<dbReference type="InterPro" id="IPR006102">
    <property type="entry name" value="Ig-like_GH2"/>
</dbReference>
<dbReference type="STRING" id="1940790.L21SP3_01988"/>
<dbReference type="InterPro" id="IPR017853">
    <property type="entry name" value="GH"/>
</dbReference>
<dbReference type="EMBL" id="CP019633">
    <property type="protein sequence ID" value="AQQ10160.1"/>
    <property type="molecule type" value="Genomic_DNA"/>
</dbReference>